<dbReference type="AlphaFoldDB" id="A0A1H2XR38"/>
<dbReference type="RefSeq" id="WP_176967787.1">
    <property type="nucleotide sequence ID" value="NZ_FNNC01000007.1"/>
</dbReference>
<keyword evidence="1" id="KW-1133">Transmembrane helix</keyword>
<keyword evidence="3" id="KW-1185">Reference proteome</keyword>
<name>A0A1H2XR38_9BACI</name>
<keyword evidence="1" id="KW-0812">Transmembrane</keyword>
<evidence type="ECO:0000313" key="2">
    <source>
        <dbReference type="EMBL" id="SDW95168.1"/>
    </source>
</evidence>
<accession>A0A1H2XR38</accession>
<feature type="transmembrane region" description="Helical" evidence="1">
    <location>
        <begin position="24"/>
        <end position="45"/>
    </location>
</feature>
<keyword evidence="1" id="KW-0472">Membrane</keyword>
<gene>
    <name evidence="2" type="ORF">SAMN05421781_2870</name>
</gene>
<reference evidence="2 3" key="1">
    <citation type="submission" date="2016-10" db="EMBL/GenBank/DDBJ databases">
        <authorList>
            <person name="de Groot N.N."/>
        </authorList>
    </citation>
    <scope>NUCLEOTIDE SEQUENCE [LARGE SCALE GENOMIC DNA]</scope>
    <source>
        <strain evidence="2 3">DSM 23126</strain>
    </source>
</reference>
<evidence type="ECO:0000313" key="3">
    <source>
        <dbReference type="Proteomes" id="UP000199488"/>
    </source>
</evidence>
<dbReference type="EMBL" id="FNNC01000007">
    <property type="protein sequence ID" value="SDW95168.1"/>
    <property type="molecule type" value="Genomic_DNA"/>
</dbReference>
<dbReference type="Proteomes" id="UP000199488">
    <property type="component" value="Unassembled WGS sequence"/>
</dbReference>
<protein>
    <submittedName>
        <fullName evidence="2">Uncharacterized protein</fullName>
    </submittedName>
</protein>
<sequence length="51" mass="5552">MNKNIGNKAGKSNRLFFKITKRPLLSSSIVYGVMLTVIAIIGIAGKEKDTN</sequence>
<organism evidence="2 3">
    <name type="scientific">Marinococcus luteus</name>
    <dbReference type="NCBI Taxonomy" id="1122204"/>
    <lineage>
        <taxon>Bacteria</taxon>
        <taxon>Bacillati</taxon>
        <taxon>Bacillota</taxon>
        <taxon>Bacilli</taxon>
        <taxon>Bacillales</taxon>
        <taxon>Bacillaceae</taxon>
        <taxon>Marinococcus</taxon>
    </lineage>
</organism>
<evidence type="ECO:0000256" key="1">
    <source>
        <dbReference type="SAM" id="Phobius"/>
    </source>
</evidence>
<proteinExistence type="predicted"/>